<dbReference type="AlphaFoldDB" id="A0A7J0D8R2"/>
<dbReference type="GO" id="GO:0005737">
    <property type="term" value="C:cytoplasm"/>
    <property type="evidence" value="ECO:0007669"/>
    <property type="project" value="TreeGrafter"/>
</dbReference>
<protein>
    <submittedName>
        <fullName evidence="5">Heat shock protein 101</fullName>
    </submittedName>
</protein>
<dbReference type="SUPFAM" id="SSF52540">
    <property type="entry name" value="P-loop containing nucleoside triphosphate hydrolases"/>
    <property type="match status" value="1"/>
</dbReference>
<dbReference type="PRINTS" id="PR00300">
    <property type="entry name" value="CLPPROTEASEA"/>
</dbReference>
<dbReference type="GO" id="GO:0034605">
    <property type="term" value="P:cellular response to heat"/>
    <property type="evidence" value="ECO:0007669"/>
    <property type="project" value="TreeGrafter"/>
</dbReference>
<dbReference type="PANTHER" id="PTHR11638:SF18">
    <property type="entry name" value="HEAT SHOCK PROTEIN 104"/>
    <property type="match status" value="1"/>
</dbReference>
<keyword evidence="6" id="KW-1185">Reference proteome</keyword>
<accession>A0A7J0D8R2</accession>
<dbReference type="OrthoDB" id="1731802at2759"/>
<organism evidence="5 6">
    <name type="scientific">Actinidia rufa</name>
    <dbReference type="NCBI Taxonomy" id="165716"/>
    <lineage>
        <taxon>Eukaryota</taxon>
        <taxon>Viridiplantae</taxon>
        <taxon>Streptophyta</taxon>
        <taxon>Embryophyta</taxon>
        <taxon>Tracheophyta</taxon>
        <taxon>Spermatophyta</taxon>
        <taxon>Magnoliopsida</taxon>
        <taxon>eudicotyledons</taxon>
        <taxon>Gunneridae</taxon>
        <taxon>Pentapetalae</taxon>
        <taxon>asterids</taxon>
        <taxon>Ericales</taxon>
        <taxon>Actinidiaceae</taxon>
        <taxon>Actinidia</taxon>
    </lineage>
</organism>
<keyword evidence="5" id="KW-0346">Stress response</keyword>
<gene>
    <name evidence="5" type="ORF">Acr_00g0008900</name>
</gene>
<sequence>MEFGLTCTSTRSGLAGAWSSLVEAPLIVMDVVRGLAPPWYYTAALQNVHLTHSSRTETGRERLFLKFIRNRQPRDYRQYKQNPSPTVRTGDPSIGTPTAYRPRPQAMSVESVSAFHGHCDKMSVQHEFVTNGTIITAFLTDSRISSDAIVALEPSLALFEQKYVCPFFSYSYSYSYKKAPQRIVICHRHEKAVKKGVQNLRSGLQERLRGQHEGYEAIDVIADAVLRSIDAPSNLQNRSAGTYLLLGLSNAGKLELAGGLSELLVTTEGETPAIQVDLSKQLDSQSLQFSATTEVVKRWPYSVLLFAKVEKADASVFSTLLRVLDTGMLSCSDEFMIDFRNTTIVMISDLGNKDIISRLFGCSYKGSGNGEGTQQEDNHFRFELLNRVDEVIFFNPASHNQRDIARLPMTDEQNKEKMQHILNEACELTRSRILSNEDEKELDSVEHIMRRSLVEYNELVKEKYPIFKPWFARVSCELSGTETKLLSFMDSWKPISAMPHVTSELVRELRAACGLLHRVMEAKNLSEIPKLLGEFLELLHKFDGGIRMKFRNIMA</sequence>
<proteinExistence type="predicted"/>
<feature type="domain" description="ATPase AAA-type core" evidence="4">
    <location>
        <begin position="292"/>
        <end position="391"/>
    </location>
</feature>
<evidence type="ECO:0000256" key="1">
    <source>
        <dbReference type="ARBA" id="ARBA00022741"/>
    </source>
</evidence>
<keyword evidence="1" id="KW-0547">Nucleotide-binding</keyword>
<dbReference type="InterPro" id="IPR050130">
    <property type="entry name" value="ClpA_ClpB"/>
</dbReference>
<evidence type="ECO:0000313" key="5">
    <source>
        <dbReference type="EMBL" id="GFS29872.1"/>
    </source>
</evidence>
<evidence type="ECO:0000259" key="4">
    <source>
        <dbReference type="Pfam" id="PF07724"/>
    </source>
</evidence>
<dbReference type="EMBL" id="BJWL01000102">
    <property type="protein sequence ID" value="GFS29872.1"/>
    <property type="molecule type" value="Genomic_DNA"/>
</dbReference>
<evidence type="ECO:0000313" key="6">
    <source>
        <dbReference type="Proteomes" id="UP000585474"/>
    </source>
</evidence>
<dbReference type="GO" id="GO:0005524">
    <property type="term" value="F:ATP binding"/>
    <property type="evidence" value="ECO:0007669"/>
    <property type="project" value="UniProtKB-KW"/>
</dbReference>
<dbReference type="InterPro" id="IPR027417">
    <property type="entry name" value="P-loop_NTPase"/>
</dbReference>
<comment type="caution">
    <text evidence="5">The sequence shown here is derived from an EMBL/GenBank/DDBJ whole genome shotgun (WGS) entry which is preliminary data.</text>
</comment>
<dbReference type="Gene3D" id="3.40.50.300">
    <property type="entry name" value="P-loop containing nucleotide triphosphate hydrolases"/>
    <property type="match status" value="1"/>
</dbReference>
<keyword evidence="2" id="KW-0067">ATP-binding</keyword>
<reference evidence="6" key="1">
    <citation type="submission" date="2019-07" db="EMBL/GenBank/DDBJ databases">
        <title>De Novo Assembly of kiwifruit Actinidia rufa.</title>
        <authorList>
            <person name="Sugita-Konishi S."/>
            <person name="Sato K."/>
            <person name="Mori E."/>
            <person name="Abe Y."/>
            <person name="Kisaki G."/>
            <person name="Hamano K."/>
            <person name="Suezawa K."/>
            <person name="Otani M."/>
            <person name="Fukuda T."/>
            <person name="Manabe T."/>
            <person name="Gomi K."/>
            <person name="Tabuchi M."/>
            <person name="Akimitsu K."/>
            <person name="Kataoka I."/>
        </authorList>
    </citation>
    <scope>NUCLEOTIDE SEQUENCE [LARGE SCALE GENOMIC DNA]</scope>
    <source>
        <strain evidence="6">cv. Fuchu</strain>
    </source>
</reference>
<evidence type="ECO:0000256" key="2">
    <source>
        <dbReference type="ARBA" id="ARBA00022840"/>
    </source>
</evidence>
<name>A0A7J0D8R2_9ERIC</name>
<dbReference type="PANTHER" id="PTHR11638">
    <property type="entry name" value="ATP-DEPENDENT CLP PROTEASE"/>
    <property type="match status" value="1"/>
</dbReference>
<dbReference type="Proteomes" id="UP000585474">
    <property type="component" value="Unassembled WGS sequence"/>
</dbReference>
<dbReference type="InterPro" id="IPR003959">
    <property type="entry name" value="ATPase_AAA_core"/>
</dbReference>
<dbReference type="Pfam" id="PF07724">
    <property type="entry name" value="AAA_2"/>
    <property type="match status" value="1"/>
</dbReference>
<feature type="region of interest" description="Disordered" evidence="3">
    <location>
        <begin position="77"/>
        <end position="101"/>
    </location>
</feature>
<evidence type="ECO:0000256" key="3">
    <source>
        <dbReference type="SAM" id="MobiDB-lite"/>
    </source>
</evidence>
<dbReference type="InterPro" id="IPR001270">
    <property type="entry name" value="ClpA/B"/>
</dbReference>
<dbReference type="GO" id="GO:0016887">
    <property type="term" value="F:ATP hydrolysis activity"/>
    <property type="evidence" value="ECO:0007669"/>
    <property type="project" value="InterPro"/>
</dbReference>